<dbReference type="EMBL" id="VYYT01000665">
    <property type="protein sequence ID" value="KAK2730596.1"/>
    <property type="molecule type" value="Genomic_DNA"/>
</dbReference>
<reference evidence="2" key="1">
    <citation type="submission" date="2023-02" db="EMBL/GenBank/DDBJ databases">
        <title>Colletotrichum kahawae CIFC_Que2 genome sequencing and assembly.</title>
        <authorList>
            <person name="Baroncelli R."/>
        </authorList>
    </citation>
    <scope>NUCLEOTIDE SEQUENCE</scope>
    <source>
        <strain evidence="2">CIFC_Que2</strain>
    </source>
</reference>
<feature type="region of interest" description="Disordered" evidence="1">
    <location>
        <begin position="65"/>
        <end position="105"/>
    </location>
</feature>
<dbReference type="Proteomes" id="UP001281614">
    <property type="component" value="Unassembled WGS sequence"/>
</dbReference>
<feature type="compositionally biased region" description="Polar residues" evidence="1">
    <location>
        <begin position="80"/>
        <end position="89"/>
    </location>
</feature>
<accession>A0AAD9XYE8</accession>
<gene>
    <name evidence="2" type="ORF">CKAH01_02424</name>
</gene>
<keyword evidence="3" id="KW-1185">Reference proteome</keyword>
<name>A0AAD9XYE8_COLKA</name>
<protein>
    <submittedName>
        <fullName evidence="2">Uncharacterized protein</fullName>
    </submittedName>
</protein>
<evidence type="ECO:0000256" key="1">
    <source>
        <dbReference type="SAM" id="MobiDB-lite"/>
    </source>
</evidence>
<organism evidence="2 3">
    <name type="scientific">Colletotrichum kahawae</name>
    <name type="common">Coffee berry disease fungus</name>
    <dbReference type="NCBI Taxonomy" id="34407"/>
    <lineage>
        <taxon>Eukaryota</taxon>
        <taxon>Fungi</taxon>
        <taxon>Dikarya</taxon>
        <taxon>Ascomycota</taxon>
        <taxon>Pezizomycotina</taxon>
        <taxon>Sordariomycetes</taxon>
        <taxon>Hypocreomycetidae</taxon>
        <taxon>Glomerellales</taxon>
        <taxon>Glomerellaceae</taxon>
        <taxon>Colletotrichum</taxon>
        <taxon>Colletotrichum gloeosporioides species complex</taxon>
    </lineage>
</organism>
<dbReference type="AlphaFoldDB" id="A0AAD9XYE8"/>
<evidence type="ECO:0000313" key="2">
    <source>
        <dbReference type="EMBL" id="KAK2730596.1"/>
    </source>
</evidence>
<proteinExistence type="predicted"/>
<comment type="caution">
    <text evidence="2">The sequence shown here is derived from an EMBL/GenBank/DDBJ whole genome shotgun (WGS) entry which is preliminary data.</text>
</comment>
<sequence length="105" mass="11599">MDDSEKHRWHGHTDLGIDEPFPVELEACQVTFVAVNLDLSNRGPKLELQLVNPQTSSRLKVAHPAVTQPPTMPSAHTPHTPVNTHSRTSACKPARRTHAIGQDKL</sequence>
<evidence type="ECO:0000313" key="3">
    <source>
        <dbReference type="Proteomes" id="UP001281614"/>
    </source>
</evidence>